<evidence type="ECO:0000313" key="3">
    <source>
        <dbReference type="Proteomes" id="UP000532121"/>
    </source>
</evidence>
<feature type="transmembrane region" description="Helical" evidence="1">
    <location>
        <begin position="32"/>
        <end position="50"/>
    </location>
</feature>
<protein>
    <submittedName>
        <fullName evidence="2">Uncharacterized protein</fullName>
    </submittedName>
</protein>
<dbReference type="Proteomes" id="UP000532121">
    <property type="component" value="Unassembled WGS sequence"/>
</dbReference>
<evidence type="ECO:0000313" key="2">
    <source>
        <dbReference type="EMBL" id="NMD49818.1"/>
    </source>
</evidence>
<proteinExistence type="predicted"/>
<feature type="transmembrane region" description="Helical" evidence="1">
    <location>
        <begin position="9"/>
        <end position="26"/>
    </location>
</feature>
<accession>A0A7X9LER3</accession>
<comment type="caution">
    <text evidence="2">The sequence shown here is derived from an EMBL/GenBank/DDBJ whole genome shotgun (WGS) entry which is preliminary data.</text>
</comment>
<dbReference type="AlphaFoldDB" id="A0A7X9LER3"/>
<keyword evidence="1" id="KW-0812">Transmembrane</keyword>
<reference evidence="2 3" key="1">
    <citation type="submission" date="2020-04" db="EMBL/GenBank/DDBJ databases">
        <title>MicrobeNet Type strains.</title>
        <authorList>
            <person name="Nicholson A.C."/>
        </authorList>
    </citation>
    <scope>NUCLEOTIDE SEQUENCE [LARGE SCALE GENOMIC DNA]</scope>
    <source>
        <strain evidence="2 3">DSM 22768</strain>
    </source>
</reference>
<keyword evidence="1" id="KW-1133">Transmembrane helix</keyword>
<dbReference type="EMBL" id="JABASA010000023">
    <property type="protein sequence ID" value="NMD49818.1"/>
    <property type="molecule type" value="Genomic_DNA"/>
</dbReference>
<keyword evidence="1" id="KW-0472">Membrane</keyword>
<evidence type="ECO:0000256" key="1">
    <source>
        <dbReference type="SAM" id="Phobius"/>
    </source>
</evidence>
<dbReference type="RefSeq" id="WP_003088613.1">
    <property type="nucleotide sequence ID" value="NZ_JABASA010000023.1"/>
</dbReference>
<sequence length="59" mass="6363">MNNRDAKKWHLVSAILFYIAGLISLVQGPSRIMGILFICLGAAQTALAVGKSDDDSDEK</sequence>
<gene>
    <name evidence="2" type="ORF">HHO37_09120</name>
</gene>
<name>A0A7X9LER3_STRRT</name>
<organism evidence="2 3">
    <name type="scientific">Streptococcus ratti</name>
    <dbReference type="NCBI Taxonomy" id="1341"/>
    <lineage>
        <taxon>Bacteria</taxon>
        <taxon>Bacillati</taxon>
        <taxon>Bacillota</taxon>
        <taxon>Bacilli</taxon>
        <taxon>Lactobacillales</taxon>
        <taxon>Streptococcaceae</taxon>
        <taxon>Streptococcus</taxon>
    </lineage>
</organism>